<dbReference type="InterPro" id="IPR000383">
    <property type="entry name" value="Xaa-Pro-like_dom"/>
</dbReference>
<dbReference type="Pfam" id="PF02129">
    <property type="entry name" value="Peptidase_S15"/>
    <property type="match status" value="1"/>
</dbReference>
<dbReference type="SMART" id="SM00939">
    <property type="entry name" value="PepX_C"/>
    <property type="match status" value="1"/>
</dbReference>
<evidence type="ECO:0000256" key="1">
    <source>
        <dbReference type="ARBA" id="ARBA00022801"/>
    </source>
</evidence>
<dbReference type="NCBIfam" id="TIGR00976">
    <property type="entry name" value="CocE_NonD"/>
    <property type="match status" value="1"/>
</dbReference>
<sequence>MGSGDLARGRAIAGVYPRPVTRPLPASSLLSPALSLPALFALSGLGCALTCAGCTSTTPPPVTASPVCVDADPAEEAPAVALDAEAQAEADEAARVEWIRGHYDKREVRIPMRDGKTLFTAVYTPKASWREALDAELGEGHERLPILLFRTPYRVAPYGEDEFPAKLGPHEQMLRDGYIFAYQDVRGRFMSEGEFVNMTPHVDDKKSDADIDESSDTFDTVEWLLANVEGHNGRVGQWGISYPGFYSAAGMVEAHPALVAVSPQAPIADWWYDDFHHNGAFFLPHLFNFIASFGVVREELTTEWPPRFQHGTPDGYQFFLDLGPVANANARHFHGSIPFWNEVVAHPNYDDFWQARNLIPHLREVAPAVLTVGGWYDAEDLYGPLAIHAAIERQDPDSRNTLVMGPWRHGGWARGDGDHLGDAHFGSPTSLHYRPFVERRFFAVELEHPSARDYAECGALPTAYVFETGAMRWRQFDTWPPKDASAGALYLGAGTGDRLTPHGSLVAKAPTERKAFESFTSDPAYPVPFTTDVDKGMTREYMTDDQRFASRRPDVLTYVSDPLDAPLTLAGPVDAQLWVSTSQRDADWVVKLIDVYPGDAEDHEHLARGQHMGGAQMMVRSEVLRGRFRDDPSQPKPFVPNKATELTVHLQDVLHTFAPGHRVMIQIQSTWFPLMDRNPQSWVENIYEAEAEDFVTAEHRVYRDAKHPSVIRFSTLPTPALDVELGEGIGALRCGPG</sequence>
<keyword evidence="1 3" id="KW-0378">Hydrolase</keyword>
<dbReference type="GO" id="GO:0008239">
    <property type="term" value="F:dipeptidyl-peptidase activity"/>
    <property type="evidence" value="ECO:0007669"/>
    <property type="project" value="InterPro"/>
</dbReference>
<dbReference type="InterPro" id="IPR029058">
    <property type="entry name" value="AB_hydrolase_fold"/>
</dbReference>
<reference evidence="3 4" key="1">
    <citation type="submission" date="2007-06" db="EMBL/GenBank/DDBJ databases">
        <authorList>
            <person name="Shimkets L."/>
            <person name="Ferriera S."/>
            <person name="Johnson J."/>
            <person name="Kravitz S."/>
            <person name="Beeson K."/>
            <person name="Sutton G."/>
            <person name="Rogers Y.-H."/>
            <person name="Friedman R."/>
            <person name="Frazier M."/>
            <person name="Venter J.C."/>
        </authorList>
    </citation>
    <scope>NUCLEOTIDE SEQUENCE [LARGE SCALE GENOMIC DNA]</scope>
    <source>
        <strain evidence="3 4">SIR-1</strain>
    </source>
</reference>
<gene>
    <name evidence="3" type="ORF">PPSIR1_40115</name>
</gene>
<dbReference type="EMBL" id="ABCS01000004">
    <property type="protein sequence ID" value="EDM81225.1"/>
    <property type="molecule type" value="Genomic_DNA"/>
</dbReference>
<dbReference type="Gene3D" id="3.40.50.1820">
    <property type="entry name" value="alpha/beta hydrolase"/>
    <property type="match status" value="1"/>
</dbReference>
<name>A6FYF3_9BACT</name>
<comment type="caution">
    <text evidence="3">The sequence shown here is derived from an EMBL/GenBank/DDBJ whole genome shotgun (WGS) entry which is preliminary data.</text>
</comment>
<dbReference type="Pfam" id="PF08530">
    <property type="entry name" value="PepX_C"/>
    <property type="match status" value="1"/>
</dbReference>
<proteinExistence type="predicted"/>
<protein>
    <submittedName>
        <fullName evidence="3">Hydrolase, CocE/NonD family protein</fullName>
    </submittedName>
</protein>
<dbReference type="Gene3D" id="2.60.120.260">
    <property type="entry name" value="Galactose-binding domain-like"/>
    <property type="match status" value="1"/>
</dbReference>
<keyword evidence="4" id="KW-1185">Reference proteome</keyword>
<dbReference type="SUPFAM" id="SSF53474">
    <property type="entry name" value="alpha/beta-Hydrolases"/>
    <property type="match status" value="1"/>
</dbReference>
<dbReference type="STRING" id="391625.PPSIR1_40115"/>
<evidence type="ECO:0000313" key="4">
    <source>
        <dbReference type="Proteomes" id="UP000005801"/>
    </source>
</evidence>
<dbReference type="InterPro" id="IPR013736">
    <property type="entry name" value="Xaa-Pro_dipept_C"/>
</dbReference>
<dbReference type="eggNOG" id="COG2936">
    <property type="taxonomic scope" value="Bacteria"/>
</dbReference>
<dbReference type="AlphaFoldDB" id="A6FYF3"/>
<dbReference type="Gene3D" id="1.10.3020.10">
    <property type="entry name" value="alpha-amino acid ester hydrolase ( Helical cap domain)"/>
    <property type="match status" value="1"/>
</dbReference>
<evidence type="ECO:0000259" key="2">
    <source>
        <dbReference type="SMART" id="SM00939"/>
    </source>
</evidence>
<dbReference type="InterPro" id="IPR008979">
    <property type="entry name" value="Galactose-bd-like_sf"/>
</dbReference>
<evidence type="ECO:0000313" key="3">
    <source>
        <dbReference type="EMBL" id="EDM81225.1"/>
    </source>
</evidence>
<accession>A6FYF3</accession>
<dbReference type="InterPro" id="IPR005674">
    <property type="entry name" value="CocE/Ser_esterase"/>
</dbReference>
<feature type="domain" description="Xaa-Pro dipeptidyl-peptidase C-terminal" evidence="2">
    <location>
        <begin position="439"/>
        <end position="712"/>
    </location>
</feature>
<dbReference type="Proteomes" id="UP000005801">
    <property type="component" value="Unassembled WGS sequence"/>
</dbReference>
<organism evidence="3 4">
    <name type="scientific">Plesiocystis pacifica SIR-1</name>
    <dbReference type="NCBI Taxonomy" id="391625"/>
    <lineage>
        <taxon>Bacteria</taxon>
        <taxon>Pseudomonadati</taxon>
        <taxon>Myxococcota</taxon>
        <taxon>Polyangia</taxon>
        <taxon>Nannocystales</taxon>
        <taxon>Nannocystaceae</taxon>
        <taxon>Plesiocystis</taxon>
    </lineage>
</organism>
<dbReference type="SUPFAM" id="SSF49785">
    <property type="entry name" value="Galactose-binding domain-like"/>
    <property type="match status" value="1"/>
</dbReference>